<dbReference type="InterPro" id="IPR000933">
    <property type="entry name" value="Glyco_hydro_29"/>
</dbReference>
<organism evidence="8">
    <name type="scientific">marine metagenome</name>
    <dbReference type="NCBI Taxonomy" id="408172"/>
    <lineage>
        <taxon>unclassified sequences</taxon>
        <taxon>metagenomes</taxon>
        <taxon>ecological metagenomes</taxon>
    </lineage>
</organism>
<comment type="similarity">
    <text evidence="2">Belongs to the glycosyl hydrolase 29 family.</text>
</comment>
<dbReference type="GO" id="GO:0004560">
    <property type="term" value="F:alpha-L-fucosidase activity"/>
    <property type="evidence" value="ECO:0007669"/>
    <property type="project" value="InterPro"/>
</dbReference>
<dbReference type="InterPro" id="IPR037524">
    <property type="entry name" value="PA14/GLEYA"/>
</dbReference>
<dbReference type="PANTHER" id="PTHR10030:SF37">
    <property type="entry name" value="ALPHA-L-FUCOSIDASE-RELATED"/>
    <property type="match status" value="1"/>
</dbReference>
<dbReference type="InterPro" id="IPR016286">
    <property type="entry name" value="FUC_metazoa-typ"/>
</dbReference>
<evidence type="ECO:0000256" key="5">
    <source>
        <dbReference type="ARBA" id="ARBA00022801"/>
    </source>
</evidence>
<comment type="function">
    <text evidence="1">Alpha-L-fucosidase is responsible for hydrolyzing the alpha-1,6-linked fucose joined to the reducing-end N-acetylglucosamine of the carbohydrate moieties of glycoproteins.</text>
</comment>
<dbReference type="SMART" id="SM00812">
    <property type="entry name" value="Alpha_L_fucos"/>
    <property type="match status" value="1"/>
</dbReference>
<dbReference type="InterPro" id="IPR017853">
    <property type="entry name" value="GH"/>
</dbReference>
<keyword evidence="6" id="KW-0326">Glycosidase</keyword>
<keyword evidence="4" id="KW-0732">Signal</keyword>
<dbReference type="GO" id="GO:0006004">
    <property type="term" value="P:fucose metabolic process"/>
    <property type="evidence" value="ECO:0007669"/>
    <property type="project" value="InterPro"/>
</dbReference>
<keyword evidence="5" id="KW-0378">Hydrolase</keyword>
<dbReference type="EMBL" id="UINC01002103">
    <property type="protein sequence ID" value="SUZ92938.1"/>
    <property type="molecule type" value="Genomic_DNA"/>
</dbReference>
<evidence type="ECO:0000256" key="1">
    <source>
        <dbReference type="ARBA" id="ARBA00004071"/>
    </source>
</evidence>
<evidence type="ECO:0000256" key="2">
    <source>
        <dbReference type="ARBA" id="ARBA00007951"/>
    </source>
</evidence>
<dbReference type="InterPro" id="IPR011658">
    <property type="entry name" value="PA14_dom"/>
</dbReference>
<evidence type="ECO:0000313" key="8">
    <source>
        <dbReference type="EMBL" id="SUZ92938.1"/>
    </source>
</evidence>
<gene>
    <name evidence="8" type="ORF">METZ01_LOCUS45792</name>
</gene>
<evidence type="ECO:0000259" key="7">
    <source>
        <dbReference type="PROSITE" id="PS51820"/>
    </source>
</evidence>
<dbReference type="SMART" id="SM00758">
    <property type="entry name" value="PA14"/>
    <property type="match status" value="1"/>
</dbReference>
<accession>A0A381RPP9</accession>
<evidence type="ECO:0000256" key="3">
    <source>
        <dbReference type="ARBA" id="ARBA00012662"/>
    </source>
</evidence>
<dbReference type="SUPFAM" id="SSF56988">
    <property type="entry name" value="Anthrax protective antigen"/>
    <property type="match status" value="1"/>
</dbReference>
<dbReference type="PROSITE" id="PS51820">
    <property type="entry name" value="PA14"/>
    <property type="match status" value="1"/>
</dbReference>
<dbReference type="InterPro" id="IPR031919">
    <property type="entry name" value="Fucosidase_C"/>
</dbReference>
<sequence length="672" mass="77659">MNHTRWFYILFCISILSAQTYKPNWESLDSRPTPQWYKDAKFGIFIHWGLYSVPAWGPKGSYAEWYLNGINHGDTLRLAYHKEKFGEEFPYREFASLFKTEKYNPDDWADLFKQSGAKYVVLTSKHHDGFCLWPNPQSNGYNSVESAAKRDLLGDLTNSVRSAGIKMGFYYSLYEWDNPLYPADVKKYVDNYMLPQFKDVVQRYEPSIIFSDGEWDRSSDQWRSEEFLSWLYNESNAPKDVVVNDRWGSDTRFTHGGYYSTEYDPNSGSLNEQFIERGWEECRGIGMSFGYNQNEGPEDYMTSKALIRLLVDIVSRGGNLLLNIGPKSDGTIPKIMSDRLLDIGSWLSNNGEAIYGTTVNRITRSDNSEVKFTLSKDRRTLFAFVNNLPQKQLVLPGVEAIGDEPIQLLGEEQGLSWENMDEGLRIDLSEISKFDSPVYTFKIPVMPYLEKPKITISENPTFRSNTKVNLDANNPGVLLRYSFDNQPLSSKKGKKYKKPFFIRKNTVLRVQAYMKGYQPSAVVSIPVVFLTDQNGLIRKYYEGAWDTLNDMVMTNPNREKIVYDFTFDSKEKDNFGYIFSGYINIKKNGVYQFQTTSDDGSRLLINHKILVDNDGLHSRKTFSKSIELKKGRHPFEVQFFERGGQEYLHVQWSGPGFELMPIPANNFYLKHD</sequence>
<evidence type="ECO:0000256" key="6">
    <source>
        <dbReference type="ARBA" id="ARBA00023295"/>
    </source>
</evidence>
<dbReference type="Gene3D" id="2.60.40.1180">
    <property type="entry name" value="Golgi alpha-mannosidase II"/>
    <property type="match status" value="1"/>
</dbReference>
<proteinExistence type="inferred from homology"/>
<dbReference type="SUPFAM" id="SSF51445">
    <property type="entry name" value="(Trans)glycosidases"/>
    <property type="match status" value="1"/>
</dbReference>
<dbReference type="Pfam" id="PF13287">
    <property type="entry name" value="Fn3_assoc"/>
    <property type="match status" value="1"/>
</dbReference>
<dbReference type="Gene3D" id="3.20.20.80">
    <property type="entry name" value="Glycosidases"/>
    <property type="match status" value="1"/>
</dbReference>
<dbReference type="Gene3D" id="3.90.182.10">
    <property type="entry name" value="Toxin - Anthrax Protective Antigen,domain 1"/>
    <property type="match status" value="1"/>
</dbReference>
<name>A0A381RPP9_9ZZZZ</name>
<dbReference type="AlphaFoldDB" id="A0A381RPP9"/>
<dbReference type="Pfam" id="PF01120">
    <property type="entry name" value="Alpha_L_fucos"/>
    <property type="match status" value="1"/>
</dbReference>
<reference evidence="8" key="1">
    <citation type="submission" date="2018-05" db="EMBL/GenBank/DDBJ databases">
        <authorList>
            <person name="Lanie J.A."/>
            <person name="Ng W.-L."/>
            <person name="Kazmierczak K.M."/>
            <person name="Andrzejewski T.M."/>
            <person name="Davidsen T.M."/>
            <person name="Wayne K.J."/>
            <person name="Tettelin H."/>
            <person name="Glass J.I."/>
            <person name="Rusch D."/>
            <person name="Podicherti R."/>
            <person name="Tsui H.-C.T."/>
            <person name="Winkler M.E."/>
        </authorList>
    </citation>
    <scope>NUCLEOTIDE SEQUENCE</scope>
</reference>
<dbReference type="GO" id="GO:0016139">
    <property type="term" value="P:glycoside catabolic process"/>
    <property type="evidence" value="ECO:0007669"/>
    <property type="project" value="TreeGrafter"/>
</dbReference>
<dbReference type="Pfam" id="PF16757">
    <property type="entry name" value="Fucosidase_C"/>
    <property type="match status" value="1"/>
</dbReference>
<dbReference type="EC" id="3.2.1.51" evidence="3"/>
<dbReference type="Pfam" id="PF07691">
    <property type="entry name" value="PA14"/>
    <property type="match status" value="1"/>
</dbReference>
<dbReference type="InterPro" id="IPR057739">
    <property type="entry name" value="Glyco_hydro_29_N"/>
</dbReference>
<dbReference type="PRINTS" id="PR00741">
    <property type="entry name" value="GLHYDRLASE29"/>
</dbReference>
<evidence type="ECO:0000256" key="4">
    <source>
        <dbReference type="ARBA" id="ARBA00022729"/>
    </source>
</evidence>
<dbReference type="PANTHER" id="PTHR10030">
    <property type="entry name" value="ALPHA-L-FUCOSIDASE"/>
    <property type="match status" value="1"/>
</dbReference>
<feature type="domain" description="PA14" evidence="7">
    <location>
        <begin position="531"/>
        <end position="666"/>
    </location>
</feature>
<protein>
    <recommendedName>
        <fullName evidence="3">alpha-L-fucosidase</fullName>
        <ecNumber evidence="3">3.2.1.51</ecNumber>
    </recommendedName>
</protein>
<dbReference type="GO" id="GO:0005764">
    <property type="term" value="C:lysosome"/>
    <property type="evidence" value="ECO:0007669"/>
    <property type="project" value="TreeGrafter"/>
</dbReference>
<dbReference type="InterPro" id="IPR026876">
    <property type="entry name" value="Fn3_assoc_repeat"/>
</dbReference>
<dbReference type="InterPro" id="IPR013780">
    <property type="entry name" value="Glyco_hydro_b"/>
</dbReference>